<evidence type="ECO:0000313" key="3">
    <source>
        <dbReference type="EMBL" id="KAG0567116.1"/>
    </source>
</evidence>
<evidence type="ECO:0000256" key="2">
    <source>
        <dbReference type="SAM" id="Phobius"/>
    </source>
</evidence>
<feature type="compositionally biased region" description="Basic and acidic residues" evidence="1">
    <location>
        <begin position="167"/>
        <end position="179"/>
    </location>
</feature>
<dbReference type="EMBL" id="CM026428">
    <property type="protein sequence ID" value="KAG0567116.1"/>
    <property type="molecule type" value="Genomic_DNA"/>
</dbReference>
<dbReference type="Proteomes" id="UP000822688">
    <property type="component" value="Chromosome 7"/>
</dbReference>
<protein>
    <submittedName>
        <fullName evidence="3">Uncharacterized protein</fullName>
    </submittedName>
</protein>
<proteinExistence type="predicted"/>
<dbReference type="AlphaFoldDB" id="A0A8T0H589"/>
<keyword evidence="4" id="KW-1185">Reference proteome</keyword>
<accession>A0A8T0H589</accession>
<reference evidence="3" key="1">
    <citation type="submission" date="2020-06" db="EMBL/GenBank/DDBJ databases">
        <title>WGS assembly of Ceratodon purpureus strain R40.</title>
        <authorList>
            <person name="Carey S.B."/>
            <person name="Jenkins J."/>
            <person name="Shu S."/>
            <person name="Lovell J.T."/>
            <person name="Sreedasyam A."/>
            <person name="Maumus F."/>
            <person name="Tiley G.P."/>
            <person name="Fernandez-Pozo N."/>
            <person name="Barry K."/>
            <person name="Chen C."/>
            <person name="Wang M."/>
            <person name="Lipzen A."/>
            <person name="Daum C."/>
            <person name="Saski C.A."/>
            <person name="Payton A.C."/>
            <person name="Mcbreen J.C."/>
            <person name="Conrad R.E."/>
            <person name="Kollar L.M."/>
            <person name="Olsson S."/>
            <person name="Huttunen S."/>
            <person name="Landis J.B."/>
            <person name="Wickett N.J."/>
            <person name="Johnson M.G."/>
            <person name="Rensing S.A."/>
            <person name="Grimwood J."/>
            <person name="Schmutz J."/>
            <person name="Mcdaniel S.F."/>
        </authorList>
    </citation>
    <scope>NUCLEOTIDE SEQUENCE</scope>
    <source>
        <strain evidence="3">R40</strain>
    </source>
</reference>
<keyword evidence="2" id="KW-1133">Transmembrane helix</keyword>
<feature type="compositionally biased region" description="Low complexity" evidence="1">
    <location>
        <begin position="466"/>
        <end position="475"/>
    </location>
</feature>
<feature type="transmembrane region" description="Helical" evidence="2">
    <location>
        <begin position="6"/>
        <end position="29"/>
    </location>
</feature>
<name>A0A8T0H589_CERPU</name>
<keyword evidence="2" id="KW-0812">Transmembrane</keyword>
<feature type="region of interest" description="Disordered" evidence="1">
    <location>
        <begin position="466"/>
        <end position="506"/>
    </location>
</feature>
<evidence type="ECO:0000256" key="1">
    <source>
        <dbReference type="SAM" id="MobiDB-lite"/>
    </source>
</evidence>
<organism evidence="3 4">
    <name type="scientific">Ceratodon purpureus</name>
    <name type="common">Fire moss</name>
    <name type="synonym">Dicranum purpureum</name>
    <dbReference type="NCBI Taxonomy" id="3225"/>
    <lineage>
        <taxon>Eukaryota</taxon>
        <taxon>Viridiplantae</taxon>
        <taxon>Streptophyta</taxon>
        <taxon>Embryophyta</taxon>
        <taxon>Bryophyta</taxon>
        <taxon>Bryophytina</taxon>
        <taxon>Bryopsida</taxon>
        <taxon>Dicranidae</taxon>
        <taxon>Pseudoditrichales</taxon>
        <taxon>Ditrichaceae</taxon>
        <taxon>Ceratodon</taxon>
    </lineage>
</organism>
<gene>
    <name evidence="3" type="ORF">KC19_7G111400</name>
</gene>
<sequence length="556" mass="62485">MEEYLQKLVIILPATAIAMGGFVLVVLIYSRSRSKGSESNLPVPQRSVSTQVDESLQINREIRNKLIQEAMESVKAILSEEFRKKQATKISQEEFNNLYRKQRGLDSGDPMDAKQMESAYRIPGVASLVCAPIQTHDSASLRKTDSFATLWVEELQKSGDGDSIPNTERESESPEKELALEELPMPPPPPQHSEVIPYVDFSGTELEPASTDCITTQLGIIEATDTNEVKSPNELKLMHDLELYLLNSSSNLYRSMMALSMAQNSGEETTLNRNADLPMMPDFDYQEHSARIYGSVASSSTSRDVPQMLKGGAPTAVGDFEWRLDIEAKDVESPPTTPVRRRPPSHLCRGVQFKYEDHPPALSIIELDPELGYGWRGPDWKEKYGKHHIYSERKGPSIYRKPKLHLASDPGVSAYYKSEGLKAKRKWDTIKNRYREERIRAILRAELQLDIHASAEWRRHLRMTYSDSSSLSGSDQPVRSRGVAGEQDATNQADDPNRIKSMLTSSSSSLESYESLERVRMQLNNNPECKMEHYHCKVFPSSDQGSSRSSIGSPVG</sequence>
<evidence type="ECO:0000313" key="4">
    <source>
        <dbReference type="Proteomes" id="UP000822688"/>
    </source>
</evidence>
<keyword evidence="2" id="KW-0472">Membrane</keyword>
<feature type="region of interest" description="Disordered" evidence="1">
    <location>
        <begin position="158"/>
        <end position="179"/>
    </location>
</feature>
<comment type="caution">
    <text evidence="3">The sequence shown here is derived from an EMBL/GenBank/DDBJ whole genome shotgun (WGS) entry which is preliminary data.</text>
</comment>